<dbReference type="SMART" id="SM00849">
    <property type="entry name" value="Lactamase_B"/>
    <property type="match status" value="1"/>
</dbReference>
<dbReference type="SUPFAM" id="SSF56281">
    <property type="entry name" value="Metallo-hydrolase/oxidoreductase"/>
    <property type="match status" value="1"/>
</dbReference>
<dbReference type="EMBL" id="BOMS01000004">
    <property type="protein sequence ID" value="GIE64094.1"/>
    <property type="molecule type" value="Genomic_DNA"/>
</dbReference>
<dbReference type="Proteomes" id="UP000624709">
    <property type="component" value="Unassembled WGS sequence"/>
</dbReference>
<dbReference type="Gene3D" id="3.60.15.10">
    <property type="entry name" value="Ribonuclease Z/Hydroxyacylglutathione hydrolase-like"/>
    <property type="match status" value="1"/>
</dbReference>
<dbReference type="InterPro" id="IPR001279">
    <property type="entry name" value="Metallo-B-lactamas"/>
</dbReference>
<dbReference type="RefSeq" id="WP_203823383.1">
    <property type="nucleotide sequence ID" value="NZ_BAAATY010000009.1"/>
</dbReference>
<comment type="caution">
    <text evidence="2">The sequence shown here is derived from an EMBL/GenBank/DDBJ whole genome shotgun (WGS) entry which is preliminary data.</text>
</comment>
<dbReference type="Pfam" id="PF13483">
    <property type="entry name" value="Lactamase_B_3"/>
    <property type="match status" value="1"/>
</dbReference>
<proteinExistence type="predicted"/>
<dbReference type="PANTHER" id="PTHR43546:SF3">
    <property type="entry name" value="UPF0173 METAL-DEPENDENT HYDROLASE MJ1163"/>
    <property type="match status" value="1"/>
</dbReference>
<evidence type="ECO:0000313" key="3">
    <source>
        <dbReference type="Proteomes" id="UP000624709"/>
    </source>
</evidence>
<evidence type="ECO:0000259" key="1">
    <source>
        <dbReference type="SMART" id="SM00849"/>
    </source>
</evidence>
<dbReference type="PANTHER" id="PTHR43546">
    <property type="entry name" value="UPF0173 METAL-DEPENDENT HYDROLASE MJ1163-RELATED"/>
    <property type="match status" value="1"/>
</dbReference>
<reference evidence="2 3" key="1">
    <citation type="submission" date="2021-01" db="EMBL/GenBank/DDBJ databases">
        <title>Whole genome shotgun sequence of Actinoplanes palleronii NBRC 14916.</title>
        <authorList>
            <person name="Komaki H."/>
            <person name="Tamura T."/>
        </authorList>
    </citation>
    <scope>NUCLEOTIDE SEQUENCE [LARGE SCALE GENOMIC DNA]</scope>
    <source>
        <strain evidence="2 3">NBRC 14916</strain>
    </source>
</reference>
<evidence type="ECO:0000313" key="2">
    <source>
        <dbReference type="EMBL" id="GIE64094.1"/>
    </source>
</evidence>
<accession>A0ABQ4B084</accession>
<organism evidence="2 3">
    <name type="scientific">Actinoplanes palleronii</name>
    <dbReference type="NCBI Taxonomy" id="113570"/>
    <lineage>
        <taxon>Bacteria</taxon>
        <taxon>Bacillati</taxon>
        <taxon>Actinomycetota</taxon>
        <taxon>Actinomycetes</taxon>
        <taxon>Micromonosporales</taxon>
        <taxon>Micromonosporaceae</taxon>
        <taxon>Actinoplanes</taxon>
    </lineage>
</organism>
<dbReference type="InterPro" id="IPR050114">
    <property type="entry name" value="UPF0173_UPF0282_UlaG_hydrolase"/>
</dbReference>
<keyword evidence="3" id="KW-1185">Reference proteome</keyword>
<dbReference type="InterPro" id="IPR036866">
    <property type="entry name" value="RibonucZ/Hydroxyglut_hydro"/>
</dbReference>
<gene>
    <name evidence="2" type="ORF">Apa02nite_002020</name>
</gene>
<feature type="domain" description="Metallo-beta-lactamase" evidence="1">
    <location>
        <begin position="7"/>
        <end position="176"/>
    </location>
</feature>
<sequence length="212" mass="22772">MRLIKFTHACVRLEDGDRRLLIDPGVWTEPEAFDGITDVLVTHEHADHIDLEQIATRLATRPLRLYAPAAVRAAAPDEKLAAVISPVASGDTFTAGGFAVTAVGGSHAEVYRGQPGCANLGYVVEGVYHPGDSFFVPDKDRLVSTLLVPAGGPWFKLAEALDFVRAVAPQRAFPIHDRMLSTDVGFDNVDGWMAEESGTAYARVPLGGSVTF</sequence>
<name>A0ABQ4B084_9ACTN</name>
<protein>
    <submittedName>
        <fullName evidence="2">MBL fold metallo-hydrolase</fullName>
    </submittedName>
</protein>